<keyword evidence="4 6" id="KW-1133">Transmembrane helix</keyword>
<feature type="transmembrane region" description="Helical" evidence="6">
    <location>
        <begin position="260"/>
        <end position="278"/>
    </location>
</feature>
<protein>
    <submittedName>
        <fullName evidence="7">LPS export ABC transporter permease LptF</fullName>
    </submittedName>
</protein>
<dbReference type="Pfam" id="PF03739">
    <property type="entry name" value="LptF_LptG"/>
    <property type="match status" value="1"/>
</dbReference>
<sequence>MLQRYLLRETLSLYLLGVLLFVGLITFDLLSSLSGAFLRAKTPVTEIAQMVAYRVPYTLGIALPLGLVFALLVALARWIRQSELKAAYAAGVPPRVFIGPVLLLGLIVGTVVLLNEGWLKPIAQERFEALQYKIYYGSEPSGVLTDRTYTPQGLGVYYAQRIYPPAKGGEGSQLEGIRVVEPGGSIWSADRGVWVNGAWRLQNAYRVDPNGQIYQEAEHPLPFPLGVQPKAVSYEALRMPDLHAVAKADPAAQFPLARRYANAAGTVVLAWLAVVIGLSLRESAWAFIAVVGLIFGYWTLFTLSAQFARFDLLGAYGAWLPNIVYGGLALLGTWRLAR</sequence>
<dbReference type="InterPro" id="IPR005495">
    <property type="entry name" value="LptG/LptF_permease"/>
</dbReference>
<evidence type="ECO:0000256" key="2">
    <source>
        <dbReference type="ARBA" id="ARBA00022475"/>
    </source>
</evidence>
<feature type="transmembrane region" description="Helical" evidence="6">
    <location>
        <begin position="315"/>
        <end position="337"/>
    </location>
</feature>
<keyword evidence="5 6" id="KW-0472">Membrane</keyword>
<comment type="caution">
    <text evidence="7">The sequence shown here is derived from an EMBL/GenBank/DDBJ whole genome shotgun (WGS) entry which is preliminary data.</text>
</comment>
<keyword evidence="2" id="KW-1003">Cell membrane</keyword>
<evidence type="ECO:0000256" key="4">
    <source>
        <dbReference type="ARBA" id="ARBA00022989"/>
    </source>
</evidence>
<dbReference type="AlphaFoldDB" id="A0A399E0S5"/>
<feature type="transmembrane region" description="Helical" evidence="6">
    <location>
        <begin position="284"/>
        <end position="303"/>
    </location>
</feature>
<evidence type="ECO:0000313" key="7">
    <source>
        <dbReference type="EMBL" id="RIH78227.1"/>
    </source>
</evidence>
<evidence type="ECO:0000256" key="6">
    <source>
        <dbReference type="SAM" id="Phobius"/>
    </source>
</evidence>
<evidence type="ECO:0000256" key="1">
    <source>
        <dbReference type="ARBA" id="ARBA00004651"/>
    </source>
</evidence>
<proteinExistence type="predicted"/>
<dbReference type="PANTHER" id="PTHR33529">
    <property type="entry name" value="SLR0882 PROTEIN-RELATED"/>
    <property type="match status" value="1"/>
</dbReference>
<dbReference type="RefSeq" id="WP_027888051.1">
    <property type="nucleotide sequence ID" value="NZ_JBHSXZ010000006.1"/>
</dbReference>
<dbReference type="OrthoDB" id="30636at2"/>
<organism evidence="7 8">
    <name type="scientific">Meiothermus taiwanensis</name>
    <dbReference type="NCBI Taxonomy" id="172827"/>
    <lineage>
        <taxon>Bacteria</taxon>
        <taxon>Thermotogati</taxon>
        <taxon>Deinococcota</taxon>
        <taxon>Deinococci</taxon>
        <taxon>Thermales</taxon>
        <taxon>Thermaceae</taxon>
        <taxon>Meiothermus</taxon>
    </lineage>
</organism>
<comment type="subcellular location">
    <subcellularLocation>
        <location evidence="1">Cell membrane</location>
        <topology evidence="1">Multi-pass membrane protein</topology>
    </subcellularLocation>
</comment>
<dbReference type="EMBL" id="QWKX01000017">
    <property type="protein sequence ID" value="RIH78227.1"/>
    <property type="molecule type" value="Genomic_DNA"/>
</dbReference>
<gene>
    <name evidence="7" type="ORF">Mcate_00969</name>
</gene>
<dbReference type="Proteomes" id="UP000266089">
    <property type="component" value="Unassembled WGS sequence"/>
</dbReference>
<feature type="transmembrane region" description="Helical" evidence="6">
    <location>
        <begin position="51"/>
        <end position="76"/>
    </location>
</feature>
<evidence type="ECO:0000256" key="3">
    <source>
        <dbReference type="ARBA" id="ARBA00022692"/>
    </source>
</evidence>
<dbReference type="PANTHER" id="PTHR33529:SF6">
    <property type="entry name" value="YJGP_YJGQ FAMILY PERMEASE"/>
    <property type="match status" value="1"/>
</dbReference>
<feature type="transmembrane region" description="Helical" evidence="6">
    <location>
        <begin position="96"/>
        <end position="114"/>
    </location>
</feature>
<name>A0A399E0S5_9DEIN</name>
<evidence type="ECO:0000256" key="5">
    <source>
        <dbReference type="ARBA" id="ARBA00023136"/>
    </source>
</evidence>
<keyword evidence="3 6" id="KW-0812">Transmembrane</keyword>
<feature type="transmembrane region" description="Helical" evidence="6">
    <location>
        <begin position="12"/>
        <end position="30"/>
    </location>
</feature>
<reference evidence="7 8" key="1">
    <citation type="submission" date="2018-08" db="EMBL/GenBank/DDBJ databases">
        <title>Meiothermus cateniformans JCM 15151 genome sequencing project.</title>
        <authorList>
            <person name="Da Costa M.S."/>
            <person name="Albuquerque L."/>
            <person name="Raposo P."/>
            <person name="Froufe H.J.C."/>
            <person name="Barroso C.S."/>
            <person name="Egas C."/>
        </authorList>
    </citation>
    <scope>NUCLEOTIDE SEQUENCE [LARGE SCALE GENOMIC DNA]</scope>
    <source>
        <strain evidence="7 8">JCM 15151</strain>
    </source>
</reference>
<dbReference type="GO" id="GO:0015920">
    <property type="term" value="P:lipopolysaccharide transport"/>
    <property type="evidence" value="ECO:0007669"/>
    <property type="project" value="TreeGrafter"/>
</dbReference>
<evidence type="ECO:0000313" key="8">
    <source>
        <dbReference type="Proteomes" id="UP000266089"/>
    </source>
</evidence>
<dbReference type="GO" id="GO:0043190">
    <property type="term" value="C:ATP-binding cassette (ABC) transporter complex"/>
    <property type="evidence" value="ECO:0007669"/>
    <property type="project" value="TreeGrafter"/>
</dbReference>
<accession>A0A399E0S5</accession>